<dbReference type="Proteomes" id="UP000008851">
    <property type="component" value="Chromosome"/>
</dbReference>
<sequence length="118" mass="12831">MSAPAHPGHALYADIKERLDAKGTPLPEDRLHQVSAAVYIAGFKPGWTGRVDVVDDTFFAQNFDNITRRVDMSLTGPAPSIQESMQQVQTHTLETARQQQAIAQAKQDNPTPPGPVLG</sequence>
<accession>G7TBP3</accession>
<evidence type="ECO:0000256" key="1">
    <source>
        <dbReference type="SAM" id="MobiDB-lite"/>
    </source>
</evidence>
<protein>
    <submittedName>
        <fullName evidence="2">Uncharacterized protein</fullName>
    </submittedName>
</protein>
<evidence type="ECO:0000313" key="2">
    <source>
        <dbReference type="EMBL" id="AEQ96114.1"/>
    </source>
</evidence>
<gene>
    <name evidence="2" type="ORF">XOC_1963</name>
</gene>
<organism evidence="2 3">
    <name type="scientific">Xanthomonas oryzae pv. oryzicola (strain BLS256)</name>
    <dbReference type="NCBI Taxonomy" id="383407"/>
    <lineage>
        <taxon>Bacteria</taxon>
        <taxon>Pseudomonadati</taxon>
        <taxon>Pseudomonadota</taxon>
        <taxon>Gammaproteobacteria</taxon>
        <taxon>Lysobacterales</taxon>
        <taxon>Lysobacteraceae</taxon>
        <taxon>Xanthomonas</taxon>
    </lineage>
</organism>
<evidence type="ECO:0000313" key="3">
    <source>
        <dbReference type="Proteomes" id="UP000008851"/>
    </source>
</evidence>
<dbReference type="HOGENOM" id="CLU_2072219_0_0_6"/>
<dbReference type="RefSeq" id="WP_014502941.1">
    <property type="nucleotide sequence ID" value="NC_017267.2"/>
</dbReference>
<feature type="region of interest" description="Disordered" evidence="1">
    <location>
        <begin position="90"/>
        <end position="118"/>
    </location>
</feature>
<name>G7TBP3_XANOB</name>
<dbReference type="KEGG" id="xor:XOC_1963"/>
<proteinExistence type="predicted"/>
<reference evidence="2 3" key="1">
    <citation type="journal article" date="2011" name="J. Bacteriol.">
        <title>Two new complete genome sequences offer insight into host and tissue specificity of plant pathogenic Xanthomonas spp.</title>
        <authorList>
            <person name="Bogdanove A.J."/>
            <person name="Koebnik R."/>
            <person name="Lu H."/>
            <person name="Furutani A."/>
            <person name="Angiuoli S.V."/>
            <person name="Patil P.B."/>
            <person name="Van Sluys M.A."/>
            <person name="Ryan R.P."/>
            <person name="Meyer D.F."/>
            <person name="Han S.W."/>
            <person name="Aparna G."/>
            <person name="Rajaram M."/>
            <person name="Delcher A.L."/>
            <person name="Phillippy A.M."/>
            <person name="Puiu D."/>
            <person name="Schatz M.C."/>
            <person name="Shumway M."/>
            <person name="Sommer D.D."/>
            <person name="Trapnell C."/>
            <person name="Benahmed F."/>
            <person name="Dimitrov G."/>
            <person name="Madupu R."/>
            <person name="Radune D."/>
            <person name="Sullivan S."/>
            <person name="Jha G."/>
            <person name="Ishihara H."/>
            <person name="Lee S.W."/>
            <person name="Pandey A."/>
            <person name="Sharma V."/>
            <person name="Sriariyanun M."/>
            <person name="Szurek B."/>
            <person name="Vera-Cruz C.M."/>
            <person name="Dorman K.S."/>
            <person name="Ronald P.C."/>
            <person name="Verdier V."/>
            <person name="Dow J.M."/>
            <person name="Sonti R.V."/>
            <person name="Tsuge S."/>
            <person name="Brendel V.P."/>
            <person name="Rabinowicz P.D."/>
            <person name="Leach J.E."/>
            <person name="White F.F."/>
            <person name="Salzberg S.L."/>
        </authorList>
    </citation>
    <scope>NUCLEOTIDE SEQUENCE [LARGE SCALE GENOMIC DNA]</scope>
    <source>
        <strain evidence="2 3">BLS256</strain>
    </source>
</reference>
<dbReference type="EMBL" id="CP003057">
    <property type="protein sequence ID" value="AEQ96114.1"/>
    <property type="molecule type" value="Genomic_DNA"/>
</dbReference>
<dbReference type="AlphaFoldDB" id="G7TBP3"/>
<feature type="compositionally biased region" description="Low complexity" evidence="1">
    <location>
        <begin position="96"/>
        <end position="107"/>
    </location>
</feature>